<dbReference type="EMBL" id="CM043019">
    <property type="protein sequence ID" value="KAI4461216.1"/>
    <property type="molecule type" value="Genomic_DNA"/>
</dbReference>
<evidence type="ECO:0000313" key="2">
    <source>
        <dbReference type="Proteomes" id="UP001056778"/>
    </source>
</evidence>
<proteinExistence type="predicted"/>
<dbReference type="Proteomes" id="UP001056778">
    <property type="component" value="Chromosome 5"/>
</dbReference>
<keyword evidence="2" id="KW-1185">Reference proteome</keyword>
<evidence type="ECO:0000313" key="1">
    <source>
        <dbReference type="EMBL" id="KAI4461216.1"/>
    </source>
</evidence>
<name>A0ACB9T336_HOLOL</name>
<accession>A0ACB9T336</accession>
<protein>
    <submittedName>
        <fullName evidence="1">Major facilitator superfamily protein-related</fullName>
    </submittedName>
</protein>
<sequence length="273" mass="29984">MSLPSKVAAIWFGSKEVSTACAFAVLGTQLGVAFGCIISPNVIKNHDDIDLIGEELFGLIMYNSIITYGICFLVVVFFEARPPTPPSYSQIMAGQHRQTQYFNSLKQLVKNKDYVLLLITIGISNGIWNAFGIELNSIYLNYFPNGEEDAGLLALIAVISGGCFGSILFGFILDKTHKFKFFLAGSLVVGFEYSAEVAYPQPEATALAFLNAVILFFGLIFSVAIDFLSDVIGYFYMNIIIAGMLCLCSFVVLLVSPRLRRLETNQIISRAAE</sequence>
<organism evidence="1 2">
    <name type="scientific">Holotrichia oblita</name>
    <name type="common">Chafer beetle</name>
    <dbReference type="NCBI Taxonomy" id="644536"/>
    <lineage>
        <taxon>Eukaryota</taxon>
        <taxon>Metazoa</taxon>
        <taxon>Ecdysozoa</taxon>
        <taxon>Arthropoda</taxon>
        <taxon>Hexapoda</taxon>
        <taxon>Insecta</taxon>
        <taxon>Pterygota</taxon>
        <taxon>Neoptera</taxon>
        <taxon>Endopterygota</taxon>
        <taxon>Coleoptera</taxon>
        <taxon>Polyphaga</taxon>
        <taxon>Scarabaeiformia</taxon>
        <taxon>Scarabaeidae</taxon>
        <taxon>Melolonthinae</taxon>
        <taxon>Holotrichia</taxon>
    </lineage>
</organism>
<gene>
    <name evidence="1" type="ORF">MML48_5g00001278</name>
</gene>
<comment type="caution">
    <text evidence="1">The sequence shown here is derived from an EMBL/GenBank/DDBJ whole genome shotgun (WGS) entry which is preliminary data.</text>
</comment>
<reference evidence="1" key="1">
    <citation type="submission" date="2022-04" db="EMBL/GenBank/DDBJ databases">
        <title>Chromosome-scale genome assembly of Holotrichia oblita Faldermann.</title>
        <authorList>
            <person name="Rongchong L."/>
        </authorList>
    </citation>
    <scope>NUCLEOTIDE SEQUENCE</scope>
    <source>
        <strain evidence="1">81SQS9</strain>
    </source>
</reference>